<comment type="caution">
    <text evidence="1">The sequence shown here is derived from an EMBL/GenBank/DDBJ whole genome shotgun (WGS) entry which is preliminary data.</text>
</comment>
<accession>A0A4Y7TDP4</accession>
<keyword evidence="2" id="KW-1185">Reference proteome</keyword>
<protein>
    <submittedName>
        <fullName evidence="1">Uncharacterized protein</fullName>
    </submittedName>
</protein>
<dbReference type="Proteomes" id="UP000298030">
    <property type="component" value="Unassembled WGS sequence"/>
</dbReference>
<reference evidence="1 2" key="1">
    <citation type="journal article" date="2019" name="Nat. Ecol. Evol.">
        <title>Megaphylogeny resolves global patterns of mushroom evolution.</title>
        <authorList>
            <person name="Varga T."/>
            <person name="Krizsan K."/>
            <person name="Foldi C."/>
            <person name="Dima B."/>
            <person name="Sanchez-Garcia M."/>
            <person name="Sanchez-Ramirez S."/>
            <person name="Szollosi G.J."/>
            <person name="Szarkandi J.G."/>
            <person name="Papp V."/>
            <person name="Albert L."/>
            <person name="Andreopoulos W."/>
            <person name="Angelini C."/>
            <person name="Antonin V."/>
            <person name="Barry K.W."/>
            <person name="Bougher N.L."/>
            <person name="Buchanan P."/>
            <person name="Buyck B."/>
            <person name="Bense V."/>
            <person name="Catcheside P."/>
            <person name="Chovatia M."/>
            <person name="Cooper J."/>
            <person name="Damon W."/>
            <person name="Desjardin D."/>
            <person name="Finy P."/>
            <person name="Geml J."/>
            <person name="Haridas S."/>
            <person name="Hughes K."/>
            <person name="Justo A."/>
            <person name="Karasinski D."/>
            <person name="Kautmanova I."/>
            <person name="Kiss B."/>
            <person name="Kocsube S."/>
            <person name="Kotiranta H."/>
            <person name="LaButti K.M."/>
            <person name="Lechner B.E."/>
            <person name="Liimatainen K."/>
            <person name="Lipzen A."/>
            <person name="Lukacs Z."/>
            <person name="Mihaltcheva S."/>
            <person name="Morgado L.N."/>
            <person name="Niskanen T."/>
            <person name="Noordeloos M.E."/>
            <person name="Ohm R.A."/>
            <person name="Ortiz-Santana B."/>
            <person name="Ovrebo C."/>
            <person name="Racz N."/>
            <person name="Riley R."/>
            <person name="Savchenko A."/>
            <person name="Shiryaev A."/>
            <person name="Soop K."/>
            <person name="Spirin V."/>
            <person name="Szebenyi C."/>
            <person name="Tomsovsky M."/>
            <person name="Tulloss R.E."/>
            <person name="Uehling J."/>
            <person name="Grigoriev I.V."/>
            <person name="Vagvolgyi C."/>
            <person name="Papp T."/>
            <person name="Martin F.M."/>
            <person name="Miettinen O."/>
            <person name="Hibbett D.S."/>
            <person name="Nagy L.G."/>
        </authorList>
    </citation>
    <scope>NUCLEOTIDE SEQUENCE [LARGE SCALE GENOMIC DNA]</scope>
    <source>
        <strain evidence="1 2">FP101781</strain>
    </source>
</reference>
<dbReference type="AlphaFoldDB" id="A0A4Y7TDP4"/>
<sequence length="298" mass="34281">MMGKGKRSKDQVVRAEVESEDEAVEGILHVGLHKGYKDMTNSKFIAVDKILQKQLEEVVGEPEAFDNDSCANFRGNPEATLKKALSKHMTWEAIEREFMQSRFWKRDCDPKTKHSDFEAHDANPTILRITNFWRSRQDILDKQLEESVKFVPKAKSWFDSFVDDPDISDYLELDMEKVWSEIADVNGVVEGPNGQPIGQERDRFGMIEKSFLDIGIVRLPDIEKPHVKVFRVKLTVWSQVSKKLILRSGVRGELRSCKYGPRDEHMEAIKEAVNRVKTGGSWRFQAKGNTMAVRIRKV</sequence>
<dbReference type="OrthoDB" id="2735833at2759"/>
<name>A0A4Y7TDP4_COPMI</name>
<evidence type="ECO:0000313" key="1">
    <source>
        <dbReference type="EMBL" id="TEB31669.1"/>
    </source>
</evidence>
<dbReference type="EMBL" id="QPFP01000018">
    <property type="protein sequence ID" value="TEB31669.1"/>
    <property type="molecule type" value="Genomic_DNA"/>
</dbReference>
<proteinExistence type="predicted"/>
<organism evidence="1 2">
    <name type="scientific">Coprinellus micaceus</name>
    <name type="common">Glistening ink-cap mushroom</name>
    <name type="synonym">Coprinus micaceus</name>
    <dbReference type="NCBI Taxonomy" id="71717"/>
    <lineage>
        <taxon>Eukaryota</taxon>
        <taxon>Fungi</taxon>
        <taxon>Dikarya</taxon>
        <taxon>Basidiomycota</taxon>
        <taxon>Agaricomycotina</taxon>
        <taxon>Agaricomycetes</taxon>
        <taxon>Agaricomycetidae</taxon>
        <taxon>Agaricales</taxon>
        <taxon>Agaricineae</taxon>
        <taxon>Psathyrellaceae</taxon>
        <taxon>Coprinellus</taxon>
    </lineage>
</organism>
<evidence type="ECO:0000313" key="2">
    <source>
        <dbReference type="Proteomes" id="UP000298030"/>
    </source>
</evidence>
<gene>
    <name evidence="1" type="ORF">FA13DRAFT_1709596</name>
</gene>